<evidence type="ECO:0000313" key="4">
    <source>
        <dbReference type="EMBL" id="CAC5395786.1"/>
    </source>
</evidence>
<evidence type="ECO:0000256" key="2">
    <source>
        <dbReference type="ARBA" id="ARBA00022833"/>
    </source>
</evidence>
<proteinExistence type="predicted"/>
<dbReference type="SUPFAM" id="SSF52266">
    <property type="entry name" value="SGNH hydrolase"/>
    <property type="match status" value="1"/>
</dbReference>
<dbReference type="OrthoDB" id="6039788at2759"/>
<dbReference type="SMART" id="SM00109">
    <property type="entry name" value="C1"/>
    <property type="match status" value="1"/>
</dbReference>
<dbReference type="SUPFAM" id="SSF57889">
    <property type="entry name" value="Cysteine-rich domain"/>
    <property type="match status" value="1"/>
</dbReference>
<keyword evidence="2" id="KW-0862">Zinc</keyword>
<dbReference type="EMBL" id="CACVKT020005567">
    <property type="protein sequence ID" value="CAC5395786.1"/>
    <property type="molecule type" value="Genomic_DNA"/>
</dbReference>
<keyword evidence="5" id="KW-1185">Reference proteome</keyword>
<dbReference type="Gene3D" id="3.30.60.20">
    <property type="match status" value="1"/>
</dbReference>
<dbReference type="InterPro" id="IPR036514">
    <property type="entry name" value="SGNH_hydro_sf"/>
</dbReference>
<name>A0A6J8CJR3_MYTCO</name>
<evidence type="ECO:0000259" key="3">
    <source>
        <dbReference type="PROSITE" id="PS50081"/>
    </source>
</evidence>
<dbReference type="PROSITE" id="PS50081">
    <property type="entry name" value="ZF_DAG_PE_2"/>
    <property type="match status" value="1"/>
</dbReference>
<protein>
    <recommendedName>
        <fullName evidence="3">Phorbol-ester/DAG-type domain-containing protein</fullName>
    </recommendedName>
</protein>
<evidence type="ECO:0000313" key="5">
    <source>
        <dbReference type="Proteomes" id="UP000507470"/>
    </source>
</evidence>
<accession>A0A6J8CJR3</accession>
<dbReference type="GO" id="GO:0046872">
    <property type="term" value="F:metal ion binding"/>
    <property type="evidence" value="ECO:0007669"/>
    <property type="project" value="UniProtKB-KW"/>
</dbReference>
<reference evidence="4 5" key="1">
    <citation type="submission" date="2020-06" db="EMBL/GenBank/DDBJ databases">
        <authorList>
            <person name="Li R."/>
            <person name="Bekaert M."/>
        </authorList>
    </citation>
    <scope>NUCLEOTIDE SEQUENCE [LARGE SCALE GENOMIC DNA]</scope>
    <source>
        <strain evidence="5">wild</strain>
    </source>
</reference>
<dbReference type="Gene3D" id="3.40.50.1110">
    <property type="entry name" value="SGNH hydrolase"/>
    <property type="match status" value="1"/>
</dbReference>
<organism evidence="4 5">
    <name type="scientific">Mytilus coruscus</name>
    <name type="common">Sea mussel</name>
    <dbReference type="NCBI Taxonomy" id="42192"/>
    <lineage>
        <taxon>Eukaryota</taxon>
        <taxon>Metazoa</taxon>
        <taxon>Spiralia</taxon>
        <taxon>Lophotrochozoa</taxon>
        <taxon>Mollusca</taxon>
        <taxon>Bivalvia</taxon>
        <taxon>Autobranchia</taxon>
        <taxon>Pteriomorphia</taxon>
        <taxon>Mytilida</taxon>
        <taxon>Mytiloidea</taxon>
        <taxon>Mytilidae</taxon>
        <taxon>Mytilinae</taxon>
        <taxon>Mytilus</taxon>
    </lineage>
</organism>
<dbReference type="InterPro" id="IPR002219">
    <property type="entry name" value="PKC_DAG/PE"/>
</dbReference>
<dbReference type="AlphaFoldDB" id="A0A6J8CJR3"/>
<dbReference type="InterPro" id="IPR046349">
    <property type="entry name" value="C1-like_sf"/>
</dbReference>
<feature type="domain" description="Phorbol-ester/DAG-type" evidence="3">
    <location>
        <begin position="221"/>
        <end position="271"/>
    </location>
</feature>
<sequence length="365" mass="41048">MTEHKLEKYLKKTFTPPIGPSRLIPVVLSDSKARYLQSECKLSPEADIKGWFKSGQTSTDGLAWLKDNLASKIGHLDNISLYVWLGTCDITQHSRRDKVITLKDNPEDAASQLINNLKEIVTLLAEYPGCKLTFLEIPIFSIYVWNRLHDHPDPNRFKADDNTLIKQILVVNDQIRALNNEHSTRSPSSSADIYHSIACNSKNTHRHGRDLYNFNLYLDGIHPKSALARVWLREPTKCSVCDKALDDTENICPECKLVCHDSCLDNHTNSCYTCLGMIDQRSGLNTTETNNKQHTSTNSILVQDVIDQSLDEYPISTNSLIQSDRLNTPPPNFNTKKLPTSISVLENADQTTSKSIVSNSPVTLN</sequence>
<dbReference type="Proteomes" id="UP000507470">
    <property type="component" value="Unassembled WGS sequence"/>
</dbReference>
<keyword evidence="1" id="KW-0479">Metal-binding</keyword>
<gene>
    <name evidence="4" type="ORF">MCOR_30417</name>
</gene>
<evidence type="ECO:0000256" key="1">
    <source>
        <dbReference type="ARBA" id="ARBA00022723"/>
    </source>
</evidence>